<dbReference type="GO" id="GO:0009887">
    <property type="term" value="P:animal organ morphogenesis"/>
    <property type="evidence" value="ECO:0007669"/>
    <property type="project" value="UniProtKB-ARBA"/>
</dbReference>
<dbReference type="InterPro" id="IPR000591">
    <property type="entry name" value="DEP_dom"/>
</dbReference>
<dbReference type="SUPFAM" id="SSF46785">
    <property type="entry name" value="Winged helix' DNA-binding domain"/>
    <property type="match status" value="1"/>
</dbReference>
<dbReference type="InterPro" id="IPR036388">
    <property type="entry name" value="WH-like_DNA-bd_sf"/>
</dbReference>
<evidence type="ECO:0000256" key="6">
    <source>
        <dbReference type="ARBA" id="ARBA00022687"/>
    </source>
</evidence>
<dbReference type="InterPro" id="IPR015506">
    <property type="entry name" value="Dsh/Dvl-rel"/>
</dbReference>
<dbReference type="GO" id="GO:0048468">
    <property type="term" value="P:cell development"/>
    <property type="evidence" value="ECO:0007669"/>
    <property type="project" value="UniProtKB-ARBA"/>
</dbReference>
<dbReference type="FunFam" id="1.10.10.10:FF:000400">
    <property type="entry name" value="DiSHevelled related"/>
    <property type="match status" value="1"/>
</dbReference>
<protein>
    <recommendedName>
        <fullName evidence="8">DEP domain-containing protein</fullName>
    </recommendedName>
</protein>
<feature type="domain" description="DEP" evidence="8">
    <location>
        <begin position="11"/>
        <end position="85"/>
    </location>
</feature>
<evidence type="ECO:0000256" key="7">
    <source>
        <dbReference type="ARBA" id="ARBA00023136"/>
    </source>
</evidence>
<sequence>MDVIVSSMKKCDSGLEVRDRIWLKITLNNAFMGSDVVDWLYSHVAGFSDRREAKKYASQMLKNNFIKHAVNKSTFSEQCYYVFVETGGTGSGSELNEVANGLGKVSLNPPDEPPPPIPSNVSPWIPPPSDKSSLYTPIYNPSAPPPSANYVPYGSSENGYSTFQQSTVSSSGITLNYYFFVLDSSYNYRFLVHASGKQEYFVIELI</sequence>
<dbReference type="GO" id="GO:0048699">
    <property type="term" value="P:generation of neurons"/>
    <property type="evidence" value="ECO:0007669"/>
    <property type="project" value="UniProtKB-ARBA"/>
</dbReference>
<evidence type="ECO:0000256" key="5">
    <source>
        <dbReference type="ARBA" id="ARBA00022490"/>
    </source>
</evidence>
<keyword evidence="7" id="KW-0472">Membrane</keyword>
<dbReference type="GO" id="GO:0048730">
    <property type="term" value="P:epidermis morphogenesis"/>
    <property type="evidence" value="ECO:0007669"/>
    <property type="project" value="UniProtKB-ARBA"/>
</dbReference>
<dbReference type="SMART" id="SM00049">
    <property type="entry name" value="DEP"/>
    <property type="match status" value="1"/>
</dbReference>
<dbReference type="EMBL" id="HACA01027206">
    <property type="protein sequence ID" value="CDW44567.1"/>
    <property type="molecule type" value="Transcribed_RNA"/>
</dbReference>
<keyword evidence="6" id="KW-0879">Wnt signaling pathway</keyword>
<dbReference type="GO" id="GO:0048646">
    <property type="term" value="P:anatomical structure formation involved in morphogenesis"/>
    <property type="evidence" value="ECO:0007669"/>
    <property type="project" value="UniProtKB-ARBA"/>
</dbReference>
<accession>A0A0K2V357</accession>
<dbReference type="GO" id="GO:0060070">
    <property type="term" value="P:canonical Wnt signaling pathway"/>
    <property type="evidence" value="ECO:0007669"/>
    <property type="project" value="TreeGrafter"/>
</dbReference>
<dbReference type="GO" id="GO:0035591">
    <property type="term" value="F:signaling adaptor activity"/>
    <property type="evidence" value="ECO:0007669"/>
    <property type="project" value="UniProtKB-ARBA"/>
</dbReference>
<organism evidence="9">
    <name type="scientific">Lepeophtheirus salmonis</name>
    <name type="common">Salmon louse</name>
    <name type="synonym">Caligus salmonis</name>
    <dbReference type="NCBI Taxonomy" id="72036"/>
    <lineage>
        <taxon>Eukaryota</taxon>
        <taxon>Metazoa</taxon>
        <taxon>Ecdysozoa</taxon>
        <taxon>Arthropoda</taxon>
        <taxon>Crustacea</taxon>
        <taxon>Multicrustacea</taxon>
        <taxon>Hexanauplia</taxon>
        <taxon>Copepoda</taxon>
        <taxon>Siphonostomatoida</taxon>
        <taxon>Caligidae</taxon>
        <taxon>Lepeophtheirus</taxon>
    </lineage>
</organism>
<reference evidence="9" key="1">
    <citation type="submission" date="2014-05" db="EMBL/GenBank/DDBJ databases">
        <authorList>
            <person name="Chronopoulou M."/>
        </authorList>
    </citation>
    <scope>NUCLEOTIDE SEQUENCE</scope>
    <source>
        <tissue evidence="9">Whole organism</tissue>
    </source>
</reference>
<evidence type="ECO:0000256" key="2">
    <source>
        <dbReference type="ARBA" id="ARBA00004496"/>
    </source>
</evidence>
<evidence type="ECO:0000256" key="1">
    <source>
        <dbReference type="ARBA" id="ARBA00004370"/>
    </source>
</evidence>
<dbReference type="GO" id="GO:0016477">
    <property type="term" value="P:cell migration"/>
    <property type="evidence" value="ECO:0007669"/>
    <property type="project" value="UniProtKB-ARBA"/>
</dbReference>
<proteinExistence type="inferred from homology"/>
<dbReference type="GO" id="GO:0003002">
    <property type="term" value="P:regionalization"/>
    <property type="evidence" value="ECO:0007669"/>
    <property type="project" value="UniProtKB-ARBA"/>
</dbReference>
<dbReference type="GO" id="GO:0016020">
    <property type="term" value="C:membrane"/>
    <property type="evidence" value="ECO:0007669"/>
    <property type="project" value="UniProtKB-SubCell"/>
</dbReference>
<dbReference type="PROSITE" id="PS50186">
    <property type="entry name" value="DEP"/>
    <property type="match status" value="1"/>
</dbReference>
<evidence type="ECO:0000256" key="4">
    <source>
        <dbReference type="ARBA" id="ARBA00022473"/>
    </source>
</evidence>
<comment type="subcellular location">
    <subcellularLocation>
        <location evidence="2">Cytoplasm</location>
    </subcellularLocation>
    <subcellularLocation>
        <location evidence="1">Membrane</location>
    </subcellularLocation>
</comment>
<evidence type="ECO:0000259" key="8">
    <source>
        <dbReference type="PROSITE" id="PS50186"/>
    </source>
</evidence>
<dbReference type="GO" id="GO:0000132">
    <property type="term" value="P:establishment of mitotic spindle orientation"/>
    <property type="evidence" value="ECO:0007669"/>
    <property type="project" value="UniProtKB-ARBA"/>
</dbReference>
<dbReference type="GO" id="GO:0035556">
    <property type="term" value="P:intracellular signal transduction"/>
    <property type="evidence" value="ECO:0007669"/>
    <property type="project" value="InterPro"/>
</dbReference>
<dbReference type="PANTHER" id="PTHR10878:SF25">
    <property type="entry name" value="SEGMENT POLARITY PROTEIN DISHEVELLED"/>
    <property type="match status" value="1"/>
</dbReference>
<evidence type="ECO:0000256" key="3">
    <source>
        <dbReference type="ARBA" id="ARBA00008735"/>
    </source>
</evidence>
<comment type="similarity">
    <text evidence="3">Belongs to the DSH family.</text>
</comment>
<evidence type="ECO:0000313" key="9">
    <source>
        <dbReference type="EMBL" id="CDW44567.1"/>
    </source>
</evidence>
<dbReference type="GO" id="GO:0005938">
    <property type="term" value="C:cell cortex"/>
    <property type="evidence" value="ECO:0007669"/>
    <property type="project" value="UniProtKB-ARBA"/>
</dbReference>
<keyword evidence="5" id="KW-0963">Cytoplasm</keyword>
<name>A0A0K2V357_LEPSM</name>
<dbReference type="AlphaFoldDB" id="A0A0K2V357"/>
<dbReference type="Gene3D" id="1.10.10.10">
    <property type="entry name" value="Winged helix-like DNA-binding domain superfamily/Winged helix DNA-binding domain"/>
    <property type="match status" value="1"/>
</dbReference>
<dbReference type="PANTHER" id="PTHR10878">
    <property type="entry name" value="SEGMENT POLARITY PROTEIN DISHEVELLED"/>
    <property type="match status" value="1"/>
</dbReference>
<dbReference type="OrthoDB" id="10031689at2759"/>
<dbReference type="GO" id="GO:0005829">
    <property type="term" value="C:cytosol"/>
    <property type="evidence" value="ECO:0007669"/>
    <property type="project" value="TreeGrafter"/>
</dbReference>
<dbReference type="CDD" id="cd04438">
    <property type="entry name" value="DEP_dishevelled"/>
    <property type="match status" value="1"/>
</dbReference>
<keyword evidence="4" id="KW-0217">Developmental protein</keyword>
<dbReference type="Pfam" id="PF00610">
    <property type="entry name" value="DEP"/>
    <property type="match status" value="1"/>
</dbReference>
<dbReference type="GO" id="GO:0048598">
    <property type="term" value="P:embryonic morphogenesis"/>
    <property type="evidence" value="ECO:0007669"/>
    <property type="project" value="UniProtKB-ARBA"/>
</dbReference>
<dbReference type="InterPro" id="IPR036390">
    <property type="entry name" value="WH_DNA-bd_sf"/>
</dbReference>